<gene>
    <name evidence="1" type="ORF">Q664_33325</name>
</gene>
<name>A0A084SMS8_9BACT</name>
<protein>
    <submittedName>
        <fullName evidence="1">Uncharacterized protein</fullName>
    </submittedName>
</protein>
<comment type="caution">
    <text evidence="1">The sequence shown here is derived from an EMBL/GenBank/DDBJ whole genome shotgun (WGS) entry which is preliminary data.</text>
</comment>
<proteinExistence type="predicted"/>
<evidence type="ECO:0000313" key="2">
    <source>
        <dbReference type="Proteomes" id="UP000028547"/>
    </source>
</evidence>
<accession>A0A084SMS8</accession>
<dbReference type="AlphaFoldDB" id="A0A084SMS8"/>
<evidence type="ECO:0000313" key="1">
    <source>
        <dbReference type="EMBL" id="KFA89763.1"/>
    </source>
</evidence>
<dbReference type="Proteomes" id="UP000028547">
    <property type="component" value="Unassembled WGS sequence"/>
</dbReference>
<dbReference type="RefSeq" id="WP_043404255.1">
    <property type="nucleotide sequence ID" value="NZ_JPMI01000233.1"/>
</dbReference>
<reference evidence="1 2" key="1">
    <citation type="submission" date="2014-07" db="EMBL/GenBank/DDBJ databases">
        <title>Draft Genome Sequence of Gephyronic Acid Producer, Cystobacter violaceus Strain Cb vi76.</title>
        <authorList>
            <person name="Stevens D.C."/>
            <person name="Young J."/>
            <person name="Carmichael R."/>
            <person name="Tan J."/>
            <person name="Taylor R.E."/>
        </authorList>
    </citation>
    <scope>NUCLEOTIDE SEQUENCE [LARGE SCALE GENOMIC DNA]</scope>
    <source>
        <strain evidence="1 2">Cb vi76</strain>
    </source>
</reference>
<organism evidence="1 2">
    <name type="scientific">Archangium violaceum Cb vi76</name>
    <dbReference type="NCBI Taxonomy" id="1406225"/>
    <lineage>
        <taxon>Bacteria</taxon>
        <taxon>Pseudomonadati</taxon>
        <taxon>Myxococcota</taxon>
        <taxon>Myxococcia</taxon>
        <taxon>Myxococcales</taxon>
        <taxon>Cystobacterineae</taxon>
        <taxon>Archangiaceae</taxon>
        <taxon>Archangium</taxon>
    </lineage>
</organism>
<sequence>MAKPVVGGKPKGFLYDRTAGTWKPDDGTANITTTALRALATKAGQEVTFTAVPPGSGTRIALDRNLDGKLDGQ</sequence>
<dbReference type="EMBL" id="JPMI01000233">
    <property type="protein sequence ID" value="KFA89763.1"/>
    <property type="molecule type" value="Genomic_DNA"/>
</dbReference>